<gene>
    <name evidence="5" type="ORF">GCM10023258_00110</name>
</gene>
<evidence type="ECO:0000256" key="1">
    <source>
        <dbReference type="ARBA" id="ARBA00021292"/>
    </source>
</evidence>
<dbReference type="Proteomes" id="UP001500427">
    <property type="component" value="Unassembled WGS sequence"/>
</dbReference>
<dbReference type="EMBL" id="BAABIW010000001">
    <property type="protein sequence ID" value="GAA5015401.1"/>
    <property type="molecule type" value="Genomic_DNA"/>
</dbReference>
<evidence type="ECO:0000256" key="2">
    <source>
        <dbReference type="ARBA" id="ARBA00022676"/>
    </source>
</evidence>
<evidence type="ECO:0000313" key="5">
    <source>
        <dbReference type="EMBL" id="GAA5015401.1"/>
    </source>
</evidence>
<evidence type="ECO:0000259" key="4">
    <source>
        <dbReference type="Pfam" id="PF13579"/>
    </source>
</evidence>
<comment type="caution">
    <text evidence="5">The sequence shown here is derived from an EMBL/GenBank/DDBJ whole genome shotgun (WGS) entry which is preliminary data.</text>
</comment>
<keyword evidence="2" id="KW-0328">Glycosyltransferase</keyword>
<evidence type="ECO:0000313" key="6">
    <source>
        <dbReference type="Proteomes" id="UP001500427"/>
    </source>
</evidence>
<dbReference type="RefSeq" id="WP_345505374.1">
    <property type="nucleotide sequence ID" value="NZ_BAABIW010000001.1"/>
</dbReference>
<feature type="domain" description="Glycosyltransferase subfamily 4-like N-terminal" evidence="4">
    <location>
        <begin position="13"/>
        <end position="170"/>
    </location>
</feature>
<dbReference type="Pfam" id="PF13579">
    <property type="entry name" value="Glyco_trans_4_4"/>
    <property type="match status" value="1"/>
</dbReference>
<name>A0ABP9J1B2_9MICO</name>
<dbReference type="PANTHER" id="PTHR45947:SF3">
    <property type="entry name" value="SULFOQUINOVOSYL TRANSFERASE SQD2"/>
    <property type="match status" value="1"/>
</dbReference>
<dbReference type="InterPro" id="IPR050194">
    <property type="entry name" value="Glycosyltransferase_grp1"/>
</dbReference>
<protein>
    <recommendedName>
        <fullName evidence="1">D-inositol 3-phosphate glycosyltransferase</fullName>
    </recommendedName>
</protein>
<dbReference type="CDD" id="cd03801">
    <property type="entry name" value="GT4_PimA-like"/>
    <property type="match status" value="1"/>
</dbReference>
<proteinExistence type="predicted"/>
<keyword evidence="3" id="KW-0808">Transferase</keyword>
<dbReference type="PANTHER" id="PTHR45947">
    <property type="entry name" value="SULFOQUINOVOSYL TRANSFERASE SQD2"/>
    <property type="match status" value="1"/>
</dbReference>
<dbReference type="SUPFAM" id="SSF53756">
    <property type="entry name" value="UDP-Glycosyltransferase/glycogen phosphorylase"/>
    <property type="match status" value="1"/>
</dbReference>
<reference evidence="6" key="1">
    <citation type="journal article" date="2019" name="Int. J. Syst. Evol. Microbiol.">
        <title>The Global Catalogue of Microorganisms (GCM) 10K type strain sequencing project: providing services to taxonomists for standard genome sequencing and annotation.</title>
        <authorList>
            <consortium name="The Broad Institute Genomics Platform"/>
            <consortium name="The Broad Institute Genome Sequencing Center for Infectious Disease"/>
            <person name="Wu L."/>
            <person name="Ma J."/>
        </authorList>
    </citation>
    <scope>NUCLEOTIDE SEQUENCE [LARGE SCALE GENOMIC DNA]</scope>
    <source>
        <strain evidence="6">JCM 17687</strain>
    </source>
</reference>
<sequence length="384" mass="40183">MVRVLMVLGRAAGGVGAHVDDLTSRLRLLGHDVDVVTAAETADAFGALEAQRLWPLHRGPAAVRGPLEWHRVMRLAGTVDVVHAHGHQAAVVAAVAVARARPRPRLVVSLHNDLPPAGGSPARRVAAGLFGRLLRWSLRRAALVTGASDDLVRLAEELGARRASLAVVPATRVGELLAAAPLTPDGRRELFASAGLAPGLAEQPVVLTVSRIAPQKDLRTLVAAAARSRAAAVWVVVGDGDERLRAALVDEADGIRTRTGERRGADVRLVGARDDVAAWLRAADVFVVTSRWEARALVVQEAMAAGLPVVATRTGGLPGLIGDAGSLVAVGDPDAVADEVDRLLADPDERARLGAAARAVAASWAGPDDEARRWVGRYLDTLPG</sequence>
<organism evidence="5 6">
    <name type="scientific">Terrabacter aeriphilus</name>
    <dbReference type="NCBI Taxonomy" id="515662"/>
    <lineage>
        <taxon>Bacteria</taxon>
        <taxon>Bacillati</taxon>
        <taxon>Actinomycetota</taxon>
        <taxon>Actinomycetes</taxon>
        <taxon>Micrococcales</taxon>
        <taxon>Intrasporangiaceae</taxon>
        <taxon>Terrabacter</taxon>
    </lineage>
</organism>
<accession>A0ABP9J1B2</accession>
<evidence type="ECO:0000256" key="3">
    <source>
        <dbReference type="ARBA" id="ARBA00022679"/>
    </source>
</evidence>
<keyword evidence="6" id="KW-1185">Reference proteome</keyword>
<dbReference type="Gene3D" id="3.40.50.2000">
    <property type="entry name" value="Glycogen Phosphorylase B"/>
    <property type="match status" value="2"/>
</dbReference>
<dbReference type="Pfam" id="PF13692">
    <property type="entry name" value="Glyco_trans_1_4"/>
    <property type="match status" value="1"/>
</dbReference>
<dbReference type="InterPro" id="IPR028098">
    <property type="entry name" value="Glyco_trans_4-like_N"/>
</dbReference>